<dbReference type="CDD" id="cd06267">
    <property type="entry name" value="PBP1_LacI_sugar_binding-like"/>
    <property type="match status" value="1"/>
</dbReference>
<dbReference type="Proteomes" id="UP001500731">
    <property type="component" value="Unassembled WGS sequence"/>
</dbReference>
<dbReference type="Gene3D" id="1.10.260.40">
    <property type="entry name" value="lambda repressor-like DNA-binding domains"/>
    <property type="match status" value="1"/>
</dbReference>
<evidence type="ECO:0000256" key="3">
    <source>
        <dbReference type="ARBA" id="ARBA00023163"/>
    </source>
</evidence>
<feature type="domain" description="HTH lacI-type" evidence="4">
    <location>
        <begin position="2"/>
        <end position="56"/>
    </location>
</feature>
<dbReference type="PRINTS" id="PR00036">
    <property type="entry name" value="HTHLACI"/>
</dbReference>
<dbReference type="SUPFAM" id="SSF53822">
    <property type="entry name" value="Periplasmic binding protein-like I"/>
    <property type="match status" value="1"/>
</dbReference>
<protein>
    <submittedName>
        <fullName evidence="5">LacI family DNA-binding transcriptional regulator</fullName>
    </submittedName>
</protein>
<gene>
    <name evidence="5" type="ORF">GCM10023171_29950</name>
</gene>
<dbReference type="PROSITE" id="PS00356">
    <property type="entry name" value="HTH_LACI_1"/>
    <property type="match status" value="1"/>
</dbReference>
<accession>A0ABP8PPF9</accession>
<reference evidence="6" key="1">
    <citation type="journal article" date="2019" name="Int. J. Syst. Evol. Microbiol.">
        <title>The Global Catalogue of Microorganisms (GCM) 10K type strain sequencing project: providing services to taxonomists for standard genome sequencing and annotation.</title>
        <authorList>
            <consortium name="The Broad Institute Genomics Platform"/>
            <consortium name="The Broad Institute Genome Sequencing Center for Infectious Disease"/>
            <person name="Wu L."/>
            <person name="Ma J."/>
        </authorList>
    </citation>
    <scope>NUCLEOTIDE SEQUENCE [LARGE SCALE GENOMIC DNA]</scope>
    <source>
        <strain evidence="6">JCM 17839</strain>
    </source>
</reference>
<dbReference type="Pfam" id="PF13377">
    <property type="entry name" value="Peripla_BP_3"/>
    <property type="match status" value="1"/>
</dbReference>
<dbReference type="PANTHER" id="PTHR30146:SF109">
    <property type="entry name" value="HTH-TYPE TRANSCRIPTIONAL REGULATOR GALS"/>
    <property type="match status" value="1"/>
</dbReference>
<dbReference type="InterPro" id="IPR028082">
    <property type="entry name" value="Peripla_BP_I"/>
</dbReference>
<dbReference type="GO" id="GO:0003677">
    <property type="term" value="F:DNA binding"/>
    <property type="evidence" value="ECO:0007669"/>
    <property type="project" value="UniProtKB-KW"/>
</dbReference>
<dbReference type="Gene3D" id="3.40.50.2300">
    <property type="match status" value="2"/>
</dbReference>
<dbReference type="SMART" id="SM00354">
    <property type="entry name" value="HTH_LACI"/>
    <property type="match status" value="1"/>
</dbReference>
<evidence type="ECO:0000256" key="2">
    <source>
        <dbReference type="ARBA" id="ARBA00023125"/>
    </source>
</evidence>
<evidence type="ECO:0000259" key="4">
    <source>
        <dbReference type="PROSITE" id="PS50932"/>
    </source>
</evidence>
<comment type="caution">
    <text evidence="5">The sequence shown here is derived from an EMBL/GenBank/DDBJ whole genome shotgun (WGS) entry which is preliminary data.</text>
</comment>
<keyword evidence="6" id="KW-1185">Reference proteome</keyword>
<keyword evidence="3" id="KW-0804">Transcription</keyword>
<evidence type="ECO:0000313" key="5">
    <source>
        <dbReference type="EMBL" id="GAA4489256.1"/>
    </source>
</evidence>
<dbReference type="Pfam" id="PF00356">
    <property type="entry name" value="LacI"/>
    <property type="match status" value="1"/>
</dbReference>
<evidence type="ECO:0000256" key="1">
    <source>
        <dbReference type="ARBA" id="ARBA00023015"/>
    </source>
</evidence>
<dbReference type="RefSeq" id="WP_345188203.1">
    <property type="nucleotide sequence ID" value="NZ_BAABGP010000021.1"/>
</dbReference>
<dbReference type="PANTHER" id="PTHR30146">
    <property type="entry name" value="LACI-RELATED TRANSCRIPTIONAL REPRESSOR"/>
    <property type="match status" value="1"/>
</dbReference>
<dbReference type="InterPro" id="IPR000843">
    <property type="entry name" value="HTH_LacI"/>
</dbReference>
<organism evidence="5 6">
    <name type="scientific">Microbacterium panaciterrae</name>
    <dbReference type="NCBI Taxonomy" id="985759"/>
    <lineage>
        <taxon>Bacteria</taxon>
        <taxon>Bacillati</taxon>
        <taxon>Actinomycetota</taxon>
        <taxon>Actinomycetes</taxon>
        <taxon>Micrococcales</taxon>
        <taxon>Microbacteriaceae</taxon>
        <taxon>Microbacterium</taxon>
    </lineage>
</organism>
<dbReference type="CDD" id="cd01392">
    <property type="entry name" value="HTH_LacI"/>
    <property type="match status" value="1"/>
</dbReference>
<dbReference type="SUPFAM" id="SSF47413">
    <property type="entry name" value="lambda repressor-like DNA-binding domains"/>
    <property type="match status" value="1"/>
</dbReference>
<dbReference type="EMBL" id="BAABGP010000021">
    <property type="protein sequence ID" value="GAA4489256.1"/>
    <property type="molecule type" value="Genomic_DNA"/>
</dbReference>
<dbReference type="PROSITE" id="PS50932">
    <property type="entry name" value="HTH_LACI_2"/>
    <property type="match status" value="1"/>
</dbReference>
<dbReference type="InterPro" id="IPR010982">
    <property type="entry name" value="Lambda_DNA-bd_dom_sf"/>
</dbReference>
<dbReference type="InterPro" id="IPR046335">
    <property type="entry name" value="LacI/GalR-like_sensor"/>
</dbReference>
<sequence length="334" mass="36035">MVTIRDIAKAAGVSPMTVSNVLNSRPHVKDSTRARVLQTIDDLDYRVNIAARNLRRGKTHTIGLAVPEVDRPYFGELGAAIIENGRRHDLNVVIEQTERSRENELTALALSRLRMYDGLILSAVGLGESDVDLLRVDFPVVILGERIFQGPLDHVATPNEDGAHAAVQHLIERGCTRIIAVHGSLSDDTDVSSLRHAGYRRALADAGIEEDSRLTLTLDVFSPEAASAAVHQAVDAGLQFDGVFCVTDYVALGVLRALADLGISVPDEVKVIGFDDVESSRFLTPSLSSVNPSKDLIAAKAVDLLVDRIKGATGDPVEFVSPYALMARESTAVR</sequence>
<evidence type="ECO:0000313" key="6">
    <source>
        <dbReference type="Proteomes" id="UP001500731"/>
    </source>
</evidence>
<keyword evidence="1" id="KW-0805">Transcription regulation</keyword>
<name>A0ABP8PPF9_9MICO</name>
<keyword evidence="2 5" id="KW-0238">DNA-binding</keyword>
<proteinExistence type="predicted"/>